<gene>
    <name evidence="16" type="ORF">C8A05DRAFT_48097</name>
</gene>
<dbReference type="SUPFAM" id="SSF51278">
    <property type="entry name" value="Urease, beta-subunit"/>
    <property type="match status" value="1"/>
</dbReference>
<dbReference type="Gene3D" id="2.10.150.10">
    <property type="entry name" value="Urease, beta subunit"/>
    <property type="match status" value="1"/>
</dbReference>
<keyword evidence="14" id="KW-1133">Transmembrane helix</keyword>
<dbReference type="HAMAP" id="MF_01953">
    <property type="entry name" value="Urease_alpha"/>
    <property type="match status" value="1"/>
</dbReference>
<dbReference type="GO" id="GO:0035550">
    <property type="term" value="C:urease complex"/>
    <property type="evidence" value="ECO:0007669"/>
    <property type="project" value="InterPro"/>
</dbReference>
<keyword evidence="5 10" id="KW-0479">Metal-binding</keyword>
<evidence type="ECO:0000256" key="12">
    <source>
        <dbReference type="PROSITE-ProRule" id="PRU00700"/>
    </source>
</evidence>
<evidence type="ECO:0000259" key="15">
    <source>
        <dbReference type="PROSITE" id="PS51368"/>
    </source>
</evidence>
<comment type="caution">
    <text evidence="16">The sequence shown here is derived from an EMBL/GenBank/DDBJ whole genome shotgun (WGS) entry which is preliminary data.</text>
</comment>
<comment type="pathway">
    <text evidence="1">Nitrogen metabolism; urea degradation; CO(2) and NH(3) from urea (urease route): step 1/1.</text>
</comment>
<feature type="region of interest" description="Disordered" evidence="13">
    <location>
        <begin position="1"/>
        <end position="161"/>
    </location>
</feature>
<keyword evidence="4 10" id="KW-0533">Nickel</keyword>
<feature type="modified residue" description="N6-carboxylysine" evidence="9">
    <location>
        <position position="1054"/>
    </location>
</feature>
<feature type="binding site" evidence="10">
    <location>
        <position position="1109"/>
    </location>
    <ligand>
        <name>Ni(2+)</name>
        <dbReference type="ChEBI" id="CHEBI:49786"/>
        <label>2</label>
    </ligand>
</feature>
<evidence type="ECO:0000256" key="1">
    <source>
        <dbReference type="ARBA" id="ARBA00004897"/>
    </source>
</evidence>
<evidence type="ECO:0000256" key="13">
    <source>
        <dbReference type="SAM" id="MobiDB-lite"/>
    </source>
</evidence>
<dbReference type="SUPFAM" id="SSF54111">
    <property type="entry name" value="Urease, gamma-subunit"/>
    <property type="match status" value="1"/>
</dbReference>
<dbReference type="PANTHER" id="PTHR43440">
    <property type="entry name" value="UREASE"/>
    <property type="match status" value="1"/>
</dbReference>
<organism evidence="16 17">
    <name type="scientific">Staphylotrichum tortipilum</name>
    <dbReference type="NCBI Taxonomy" id="2831512"/>
    <lineage>
        <taxon>Eukaryota</taxon>
        <taxon>Fungi</taxon>
        <taxon>Dikarya</taxon>
        <taxon>Ascomycota</taxon>
        <taxon>Pezizomycotina</taxon>
        <taxon>Sordariomycetes</taxon>
        <taxon>Sordariomycetidae</taxon>
        <taxon>Sordariales</taxon>
        <taxon>Chaetomiaceae</taxon>
        <taxon>Staphylotrichum</taxon>
    </lineage>
</organism>
<comment type="catalytic activity">
    <reaction evidence="8">
        <text>urea + 2 H2O + H(+) = hydrogencarbonate + 2 NH4(+)</text>
        <dbReference type="Rhea" id="RHEA:20557"/>
        <dbReference type="ChEBI" id="CHEBI:15377"/>
        <dbReference type="ChEBI" id="CHEBI:15378"/>
        <dbReference type="ChEBI" id="CHEBI:16199"/>
        <dbReference type="ChEBI" id="CHEBI:17544"/>
        <dbReference type="ChEBI" id="CHEBI:28938"/>
        <dbReference type="EC" id="3.5.1.5"/>
    </reaction>
</comment>
<dbReference type="Gene3D" id="2.30.40.10">
    <property type="entry name" value="Urease, subunit C, domain 1"/>
    <property type="match status" value="1"/>
</dbReference>
<evidence type="ECO:0000256" key="9">
    <source>
        <dbReference type="PIRSR" id="PIRSR611612-50"/>
    </source>
</evidence>
<dbReference type="EC" id="3.5.1.5" evidence="2"/>
<feature type="binding site" evidence="12">
    <location>
        <position position="1056"/>
    </location>
    <ligand>
        <name>substrate</name>
    </ligand>
</feature>
<evidence type="ECO:0000256" key="2">
    <source>
        <dbReference type="ARBA" id="ARBA00012934"/>
    </source>
</evidence>
<feature type="compositionally biased region" description="Basic and acidic residues" evidence="13">
    <location>
        <begin position="88"/>
        <end position="115"/>
    </location>
</feature>
<dbReference type="CDD" id="cd00375">
    <property type="entry name" value="Urease_alpha"/>
    <property type="match status" value="1"/>
</dbReference>
<dbReference type="SUPFAM" id="SSF51556">
    <property type="entry name" value="Metallo-dependent hydrolases"/>
    <property type="match status" value="1"/>
</dbReference>
<evidence type="ECO:0000256" key="7">
    <source>
        <dbReference type="ARBA" id="ARBA00030395"/>
    </source>
</evidence>
<dbReference type="CDD" id="cd00390">
    <property type="entry name" value="Urease_gamma"/>
    <property type="match status" value="1"/>
</dbReference>
<dbReference type="PROSITE" id="PS01120">
    <property type="entry name" value="UREASE_1"/>
    <property type="match status" value="1"/>
</dbReference>
<dbReference type="InterPro" id="IPR011612">
    <property type="entry name" value="Urease_alpha_N_dom"/>
</dbReference>
<evidence type="ECO:0000256" key="3">
    <source>
        <dbReference type="ARBA" id="ARBA00013883"/>
    </source>
</evidence>
<dbReference type="NCBIfam" id="NF009671">
    <property type="entry name" value="PRK13192.1"/>
    <property type="match status" value="1"/>
</dbReference>
<evidence type="ECO:0000256" key="14">
    <source>
        <dbReference type="SAM" id="Phobius"/>
    </source>
</evidence>
<feature type="domain" description="Urease" evidence="15">
    <location>
        <begin position="966"/>
        <end position="1300"/>
    </location>
</feature>
<evidence type="ECO:0000256" key="11">
    <source>
        <dbReference type="PIRSR" id="PIRSR611612-52"/>
    </source>
</evidence>
<dbReference type="Proteomes" id="UP001303889">
    <property type="component" value="Unassembled WGS sequence"/>
</dbReference>
<dbReference type="PRINTS" id="PR01752">
    <property type="entry name" value="UREASE"/>
</dbReference>
<dbReference type="InterPro" id="IPR002019">
    <property type="entry name" value="Urease_beta-like"/>
</dbReference>
<dbReference type="InterPro" id="IPR029754">
    <property type="entry name" value="Urease_Ni-bd"/>
</dbReference>
<dbReference type="Gene3D" id="3.20.20.140">
    <property type="entry name" value="Metal-dependent hydrolases"/>
    <property type="match status" value="1"/>
</dbReference>
<accession>A0AAN6MAI3</accession>
<dbReference type="InterPro" id="IPR002026">
    <property type="entry name" value="Urease_gamma/gamma-beta_su"/>
</dbReference>
<dbReference type="NCBIfam" id="TIGR00192">
    <property type="entry name" value="urease_beta"/>
    <property type="match status" value="1"/>
</dbReference>
<protein>
    <recommendedName>
        <fullName evidence="3">Urease</fullName>
        <ecNumber evidence="2">3.5.1.5</ecNumber>
    </recommendedName>
    <alternativeName>
        <fullName evidence="7">Urea amidohydrolase</fullName>
    </alternativeName>
</protein>
<dbReference type="InterPro" id="IPR036463">
    <property type="entry name" value="Urease_gamma_sf"/>
</dbReference>
<evidence type="ECO:0000256" key="4">
    <source>
        <dbReference type="ARBA" id="ARBA00022596"/>
    </source>
</evidence>
<dbReference type="FunFam" id="3.30.280.10:FF:000001">
    <property type="entry name" value="Urease subunit alpha"/>
    <property type="match status" value="1"/>
</dbReference>
<keyword evidence="17" id="KW-1185">Reference proteome</keyword>
<comment type="PTM">
    <text evidence="9">Carbamylation allows a single lysine to coordinate two nickel ions.</text>
</comment>
<keyword evidence="14" id="KW-0472">Membrane</keyword>
<feature type="compositionally biased region" description="Basic and acidic residues" evidence="13">
    <location>
        <begin position="149"/>
        <end position="161"/>
    </location>
</feature>
<keyword evidence="6 12" id="KW-0378">Hydrolase</keyword>
<feature type="active site" description="Proton donor" evidence="11 12">
    <location>
        <position position="1157"/>
    </location>
</feature>
<dbReference type="GO" id="GO:0016151">
    <property type="term" value="F:nickel cation binding"/>
    <property type="evidence" value="ECO:0007669"/>
    <property type="project" value="InterPro"/>
</dbReference>
<dbReference type="InterPro" id="IPR032466">
    <property type="entry name" value="Metal_Hydrolase"/>
</dbReference>
<dbReference type="SUPFAM" id="SSF51338">
    <property type="entry name" value="Composite domain of metallo-dependent hydrolases"/>
    <property type="match status" value="1"/>
</dbReference>
<evidence type="ECO:0000313" key="16">
    <source>
        <dbReference type="EMBL" id="KAK3897190.1"/>
    </source>
</evidence>
<feature type="compositionally biased region" description="Low complexity" evidence="13">
    <location>
        <begin position="119"/>
        <end position="130"/>
    </location>
</feature>
<dbReference type="InterPro" id="IPR017950">
    <property type="entry name" value="Urease_AS"/>
</dbReference>
<dbReference type="InterPro" id="IPR005848">
    <property type="entry name" value="Urease_asu"/>
</dbReference>
<evidence type="ECO:0000256" key="8">
    <source>
        <dbReference type="ARBA" id="ARBA00047778"/>
    </source>
</evidence>
<feature type="binding site" evidence="10">
    <location>
        <position position="971"/>
    </location>
    <ligand>
        <name>Ni(2+)</name>
        <dbReference type="ChEBI" id="CHEBI:49786"/>
        <label>1</label>
    </ligand>
</feature>
<feature type="transmembrane region" description="Helical" evidence="14">
    <location>
        <begin position="202"/>
        <end position="222"/>
    </location>
</feature>
<feature type="binding site" description="via carbamate group" evidence="10">
    <location>
        <position position="1054"/>
    </location>
    <ligand>
        <name>Ni(2+)</name>
        <dbReference type="ChEBI" id="CHEBI:49786"/>
        <label>1</label>
    </ligand>
</feature>
<evidence type="ECO:0000256" key="6">
    <source>
        <dbReference type="ARBA" id="ARBA00022801"/>
    </source>
</evidence>
<dbReference type="CDD" id="cd00407">
    <property type="entry name" value="Urease_beta"/>
    <property type="match status" value="1"/>
</dbReference>
<name>A0AAN6MAI3_9PEZI</name>
<feature type="binding site" evidence="10">
    <location>
        <position position="1197"/>
    </location>
    <ligand>
        <name>Ni(2+)</name>
        <dbReference type="ChEBI" id="CHEBI:49786"/>
        <label>1</label>
    </ligand>
</feature>
<evidence type="ECO:0000256" key="10">
    <source>
        <dbReference type="PIRSR" id="PIRSR611612-51"/>
    </source>
</evidence>
<dbReference type="GO" id="GO:0009039">
    <property type="term" value="F:urease activity"/>
    <property type="evidence" value="ECO:0007669"/>
    <property type="project" value="UniProtKB-EC"/>
</dbReference>
<feature type="binding site" description="via carbamate group" evidence="10">
    <location>
        <position position="1054"/>
    </location>
    <ligand>
        <name>Ni(2+)</name>
        <dbReference type="ChEBI" id="CHEBI:49786"/>
        <label>2</label>
    </ligand>
</feature>
<dbReference type="InterPro" id="IPR036461">
    <property type="entry name" value="Urease_betasu_sf"/>
</dbReference>
<dbReference type="InterPro" id="IPR017951">
    <property type="entry name" value="Urease_asu_c"/>
</dbReference>
<dbReference type="PANTHER" id="PTHR43440:SF1">
    <property type="entry name" value="UREASE"/>
    <property type="match status" value="1"/>
</dbReference>
<comment type="cofactor">
    <cofactor evidence="10">
        <name>Ni cation</name>
        <dbReference type="ChEBI" id="CHEBI:25516"/>
    </cofactor>
    <text evidence="10">Binds 2 nickel ions per subunit.</text>
</comment>
<dbReference type="NCBIfam" id="TIGR01792">
    <property type="entry name" value="urease_alph"/>
    <property type="match status" value="1"/>
</dbReference>
<dbReference type="Pfam" id="PF00699">
    <property type="entry name" value="Urease_beta"/>
    <property type="match status" value="1"/>
</dbReference>
<feature type="compositionally biased region" description="Polar residues" evidence="13">
    <location>
        <begin position="44"/>
        <end position="73"/>
    </location>
</feature>
<dbReference type="InterPro" id="IPR006680">
    <property type="entry name" value="Amidohydro-rel"/>
</dbReference>
<dbReference type="EMBL" id="MU856238">
    <property type="protein sequence ID" value="KAK3897190.1"/>
    <property type="molecule type" value="Genomic_DNA"/>
</dbReference>
<sequence length="1300" mass="140847">MARTTRSSARRDMLPESSWRMVEGGENDSFDTSILHDDDDFVISSGTEPSQPGASQSFSIGGSQPWSIGGSQDDNIENFLERAEEDEQSSRDNLRHHHLPEPEFHMPRVDVESPRRSSARSSATTRASAQPPTPSKLRHRQGRSPGSPSKERRFKGDDGRFVDEGPSFGERVSISLPGALFDALAWVFGVIRLAFRYAQKPLAIMLSLYLAFGSIIVLHNLATHSLYTALTPICRIPGASWLDLPFCPDFGLASGDGEDREPPVKFDDLMDVQEQLGRVVEKSVEGVPLPIEMKRSEASIRDLRTLVRYSTLQSKEELLLELDGFVSSVGTVSRDLQGFNARMGSAVDWVISMNRWTSRHLDSLDGSSSSSGGGGGGEDDQGMSSLIGPFINRLFAPFQPAVFTERHLVDTYVEHTALVSDKIAKLIDEAQTVLHTLSKAGEHMDAIYDFVARTEKSVRVRRAEILSTLWGIVGGNKSRLASLNSQLQLLKHVDAQRTDAVKQVTELINDLESIQAGLGDLRERVAEPGLIRGRVEVPLSVHIETIDRGVKRLESARSRIRAIENDRIQEIDKITISQLGFLAQRRLARGVRLNHTEATALIASNLHELIRDGNHTVADLMALGATMLGRRHVLPEVCATLHEIQVEGIFPSGGFLVTVQNPIATDDGDLARALYGSFIPVPANAEEMFPLPQAEAYALEKQPGAVICVKDTVVKLNEGRRRVKLRVTNKGDRPVQVGSHYHFVEVNPQLEFDRLRAYGFRLDLAAGTSIRFEPGDTKTVTLVEIGGGRVIHGGNGIASGVVDLSRAAEIQGKLAAAGFAHVPEPVGDMAFLTEGAVLDRRTYAAMFGPTTGDLVKLGKTDLWIKVEKDLTVYGEECKFGGGKTLRDGMGAATGRTDAETLDMVVTNALVVDWTGIFKADIGVKDGFIVGIGKAGNPDVMDGVTEGMVVGSCTDVIAGEGKIVTAGGIDSHIHFICPQQAEDAIASGITTMVGGGTGPSANTSATTCTPGAFFMREILRGCDHLPVNVGVTGKGNDSGPAGLRDMVHAGACGLKLHEDWGSHPAAIDNCLSVCDELDVQCMIHTDTLNESGFVEQTIQAIGGRTIHAYHTEGAGGGHAPDIIRIVEYPNVLPSSTNPTRPYTRNTLDEHLDMLMVCHHLSKNIPEDVAFAESRIRSETIAAEDVLHDMGAISMMSSDSQAMGRCGEVILRTWHTAHKNKLQRGPLPEDEGTGADNFRVKRYLSKYTINPAIAQGMAHMVGSIEVGKLADLVVWDPAWFGAKPASIVKSGMISWAQMVSPF</sequence>
<dbReference type="NCBIfam" id="NF009686">
    <property type="entry name" value="PRK13207.1"/>
    <property type="match status" value="1"/>
</dbReference>
<dbReference type="Pfam" id="PF00547">
    <property type="entry name" value="Urease_gamma"/>
    <property type="match status" value="1"/>
</dbReference>
<dbReference type="Gene3D" id="3.30.280.10">
    <property type="entry name" value="Urease, gamma-like subunit"/>
    <property type="match status" value="1"/>
</dbReference>
<feature type="binding site" evidence="10">
    <location>
        <position position="973"/>
    </location>
    <ligand>
        <name>Ni(2+)</name>
        <dbReference type="ChEBI" id="CHEBI:49786"/>
        <label>1</label>
    </ligand>
</feature>
<feature type="binding site" evidence="10">
    <location>
        <position position="1083"/>
    </location>
    <ligand>
        <name>Ni(2+)</name>
        <dbReference type="ChEBI" id="CHEBI:49786"/>
        <label>2</label>
    </ligand>
</feature>
<dbReference type="GO" id="GO:0043419">
    <property type="term" value="P:urea catabolic process"/>
    <property type="evidence" value="ECO:0007669"/>
    <property type="project" value="InterPro"/>
</dbReference>
<keyword evidence="14" id="KW-0812">Transmembrane</keyword>
<dbReference type="PROSITE" id="PS00145">
    <property type="entry name" value="UREASE_2"/>
    <property type="match status" value="1"/>
</dbReference>
<dbReference type="PROSITE" id="PS51368">
    <property type="entry name" value="UREASE_3"/>
    <property type="match status" value="1"/>
</dbReference>
<evidence type="ECO:0000313" key="17">
    <source>
        <dbReference type="Proteomes" id="UP001303889"/>
    </source>
</evidence>
<dbReference type="InterPro" id="IPR050112">
    <property type="entry name" value="Urease_alpha_subunit"/>
</dbReference>
<reference evidence="16" key="2">
    <citation type="submission" date="2023-05" db="EMBL/GenBank/DDBJ databases">
        <authorList>
            <consortium name="Lawrence Berkeley National Laboratory"/>
            <person name="Steindorff A."/>
            <person name="Hensen N."/>
            <person name="Bonometti L."/>
            <person name="Westerberg I."/>
            <person name="Brannstrom I.O."/>
            <person name="Guillou S."/>
            <person name="Cros-Aarteil S."/>
            <person name="Calhoun S."/>
            <person name="Haridas S."/>
            <person name="Kuo A."/>
            <person name="Mondo S."/>
            <person name="Pangilinan J."/>
            <person name="Riley R."/>
            <person name="Labutti K."/>
            <person name="Andreopoulos B."/>
            <person name="Lipzen A."/>
            <person name="Chen C."/>
            <person name="Yanf M."/>
            <person name="Daum C."/>
            <person name="Ng V."/>
            <person name="Clum A."/>
            <person name="Ohm R."/>
            <person name="Martin F."/>
            <person name="Silar P."/>
            <person name="Natvig D."/>
            <person name="Lalanne C."/>
            <person name="Gautier V."/>
            <person name="Ament-Velasquez S.L."/>
            <person name="Kruys A."/>
            <person name="Hutchinson M.I."/>
            <person name="Powell A.J."/>
            <person name="Barry K."/>
            <person name="Miller A.N."/>
            <person name="Grigoriev I.V."/>
            <person name="Debuchy R."/>
            <person name="Gladieux P."/>
            <person name="Thoren M.H."/>
            <person name="Johannesson H."/>
        </authorList>
    </citation>
    <scope>NUCLEOTIDE SEQUENCE</scope>
    <source>
        <strain evidence="16">CBS 103.79</strain>
    </source>
</reference>
<dbReference type="Pfam" id="PF00449">
    <property type="entry name" value="Urease_alpha"/>
    <property type="match status" value="1"/>
</dbReference>
<dbReference type="Pfam" id="PF01979">
    <property type="entry name" value="Amidohydro_1"/>
    <property type="match status" value="1"/>
</dbReference>
<proteinExistence type="inferred from homology"/>
<evidence type="ECO:0000256" key="5">
    <source>
        <dbReference type="ARBA" id="ARBA00022723"/>
    </source>
</evidence>
<reference evidence="16" key="1">
    <citation type="journal article" date="2023" name="Mol. Phylogenet. Evol.">
        <title>Genome-scale phylogeny and comparative genomics of the fungal order Sordariales.</title>
        <authorList>
            <person name="Hensen N."/>
            <person name="Bonometti L."/>
            <person name="Westerberg I."/>
            <person name="Brannstrom I.O."/>
            <person name="Guillou S."/>
            <person name="Cros-Aarteil S."/>
            <person name="Calhoun S."/>
            <person name="Haridas S."/>
            <person name="Kuo A."/>
            <person name="Mondo S."/>
            <person name="Pangilinan J."/>
            <person name="Riley R."/>
            <person name="LaButti K."/>
            <person name="Andreopoulos B."/>
            <person name="Lipzen A."/>
            <person name="Chen C."/>
            <person name="Yan M."/>
            <person name="Daum C."/>
            <person name="Ng V."/>
            <person name="Clum A."/>
            <person name="Steindorff A."/>
            <person name="Ohm R.A."/>
            <person name="Martin F."/>
            <person name="Silar P."/>
            <person name="Natvig D.O."/>
            <person name="Lalanne C."/>
            <person name="Gautier V."/>
            <person name="Ament-Velasquez S.L."/>
            <person name="Kruys A."/>
            <person name="Hutchinson M.I."/>
            <person name="Powell A.J."/>
            <person name="Barry K."/>
            <person name="Miller A.N."/>
            <person name="Grigoriev I.V."/>
            <person name="Debuchy R."/>
            <person name="Gladieux P."/>
            <person name="Hiltunen Thoren M."/>
            <person name="Johannesson H."/>
        </authorList>
    </citation>
    <scope>NUCLEOTIDE SEQUENCE</scope>
    <source>
        <strain evidence="16">CBS 103.79</strain>
    </source>
</reference>
<dbReference type="InterPro" id="IPR011059">
    <property type="entry name" value="Metal-dep_hydrolase_composite"/>
</dbReference>